<evidence type="ECO:0000313" key="2">
    <source>
        <dbReference type="Proteomes" id="UP000241647"/>
    </source>
</evidence>
<dbReference type="AlphaFoldDB" id="A0A2T2YQM3"/>
<sequence length="74" mass="7475">MSRLATSYTAYTSDDEMNTAPVFGTAAPATTPLTPELAVVLVRATLIAQSSSQGCAIALAGGTPNVAKTIKSVC</sequence>
<organism evidence="1 2">
    <name type="scientific">Nocardia nova</name>
    <dbReference type="NCBI Taxonomy" id="37330"/>
    <lineage>
        <taxon>Bacteria</taxon>
        <taxon>Bacillati</taxon>
        <taxon>Actinomycetota</taxon>
        <taxon>Actinomycetes</taxon>
        <taxon>Mycobacteriales</taxon>
        <taxon>Nocardiaceae</taxon>
        <taxon>Nocardia</taxon>
    </lineage>
</organism>
<protein>
    <submittedName>
        <fullName evidence="1">Uncharacterized protein</fullName>
    </submittedName>
</protein>
<reference evidence="1 2" key="1">
    <citation type="submission" date="2018-02" db="EMBL/GenBank/DDBJ databases">
        <title>8 Nocardia nova and 1 Nocardia cyriacigeorgica strain used for evolution to TMP-SMX.</title>
        <authorList>
            <person name="Mehta H."/>
            <person name="Weng J."/>
            <person name="Shamoo Y."/>
        </authorList>
    </citation>
    <scope>NUCLEOTIDE SEQUENCE [LARGE SCALE GENOMIC DNA]</scope>
    <source>
        <strain evidence="1 2">ATCC 33727</strain>
    </source>
</reference>
<evidence type="ECO:0000313" key="1">
    <source>
        <dbReference type="EMBL" id="PSR57820.1"/>
    </source>
</evidence>
<comment type="caution">
    <text evidence="1">The sequence shown here is derived from an EMBL/GenBank/DDBJ whole genome shotgun (WGS) entry which is preliminary data.</text>
</comment>
<gene>
    <name evidence="1" type="ORF">C8259_33060</name>
</gene>
<dbReference type="EMBL" id="PYHS01000031">
    <property type="protein sequence ID" value="PSR57820.1"/>
    <property type="molecule type" value="Genomic_DNA"/>
</dbReference>
<proteinExistence type="predicted"/>
<name>A0A2T2YQM3_9NOCA</name>
<dbReference type="RefSeq" id="WP_063031049.1">
    <property type="nucleotide sequence ID" value="NZ_PYHS01000031.1"/>
</dbReference>
<accession>A0A2T2YQM3</accession>
<dbReference type="Proteomes" id="UP000241647">
    <property type="component" value="Unassembled WGS sequence"/>
</dbReference>